<name>A0A4S3KKF7_9GAMM</name>
<reference evidence="1 2" key="1">
    <citation type="submission" date="2017-02" db="EMBL/GenBank/DDBJ databases">
        <title>Whole genome sequencing of Metallibacterium scheffleri DSM 24874 (T).</title>
        <authorList>
            <person name="Kumar S."/>
            <person name="Patil P."/>
            <person name="Patil P.B."/>
        </authorList>
    </citation>
    <scope>NUCLEOTIDE SEQUENCE [LARGE SCALE GENOMIC DNA]</scope>
    <source>
        <strain evidence="1 2">DSM 24874</strain>
    </source>
</reference>
<organism evidence="1 2">
    <name type="scientific">Metallibacterium scheffleri</name>
    <dbReference type="NCBI Taxonomy" id="993689"/>
    <lineage>
        <taxon>Bacteria</taxon>
        <taxon>Pseudomonadati</taxon>
        <taxon>Pseudomonadota</taxon>
        <taxon>Gammaproteobacteria</taxon>
        <taxon>Lysobacterales</taxon>
        <taxon>Rhodanobacteraceae</taxon>
        <taxon>Metallibacterium</taxon>
    </lineage>
</organism>
<comment type="caution">
    <text evidence="1">The sequence shown here is derived from an EMBL/GenBank/DDBJ whole genome shotgun (WGS) entry which is preliminary data.</text>
</comment>
<accession>A0A4S3KKF7</accession>
<proteinExistence type="predicted"/>
<sequence length="173" mass="20114">MNEDSKDEHVKTVYAHFGLTQYLAQVLEHGLANALMYAELLPRRAEKPVPRKQWEAEFDGFMSQQFEQTLGRLIRGLGKATSVPTDLEGLLTDALKKRNFLAHHFFRERAESFMSSNGRDKMIEELEHAQKLFETADERLTEVAKPLRERYGITDEKLKPSEHEYLSKFENDL</sequence>
<keyword evidence="2" id="KW-1185">Reference proteome</keyword>
<dbReference type="OrthoDB" id="7063787at2"/>
<evidence type="ECO:0000313" key="1">
    <source>
        <dbReference type="EMBL" id="THD09312.1"/>
    </source>
</evidence>
<dbReference type="EMBL" id="MWQO01000040">
    <property type="protein sequence ID" value="THD09312.1"/>
    <property type="molecule type" value="Genomic_DNA"/>
</dbReference>
<gene>
    <name evidence="1" type="ORF">B1806_11310</name>
</gene>
<dbReference type="AlphaFoldDB" id="A0A4S3KKF7"/>
<dbReference type="RefSeq" id="WP_081128020.1">
    <property type="nucleotide sequence ID" value="NZ_LDOS01000002.1"/>
</dbReference>
<dbReference type="STRING" id="993689.GCA_002077135_02393"/>
<evidence type="ECO:0000313" key="2">
    <source>
        <dbReference type="Proteomes" id="UP000307749"/>
    </source>
</evidence>
<protein>
    <submittedName>
        <fullName evidence="1">Uncharacterized protein</fullName>
    </submittedName>
</protein>
<dbReference type="Proteomes" id="UP000307749">
    <property type="component" value="Unassembled WGS sequence"/>
</dbReference>